<sequence length="604" mass="65238">MENKNQELICESKKDPKTHKNLLVCSYQIGAQAGKHVTNPIKMILKRNYFSERSHLHKALDVLVLSALALTVVGLVYLSLPKFTPNFINISATVAPAEVITGGSSTLTFTYENKSDETISNAKLSLGFPAHFELAEIETQDAKESGQMSFDLGDIAPNQYGVIHVRGTMFGDVGGEQIFTTTLNYNYGEENTPDEKVIEHVFSPTKSTLELSLVLPEYKIAYQQVEGKINYTNTGDVTFPDLTIQPDWPDSFELLSSIPTLQSDGFHVKGIEPGETGVIDFIGILGTPDDSTYAFLPSFEFDDVRYTQNTLKDTIEILPSPLEISHTAPSVITPGANTTFEIFYNNISDYALNDVELRLSASDGILTTSKLENGFYVANIINEIAPNESGSVEIIVPVRSSFASVLGQNITLQTKPSAQFSFQPDSEVIKTNTFGSSTTTPTTSPIILQSFGRFWTASGDQLGRGFLPPRAGQETKIWVFWNVSGTTNDISNLRISADLGPGVTFTGRQSVSVGSSVYTENGSIVWSVGSISATNNGNIAGAAFEVAITPTADQVGKIPLLIYAPYVSATDNYTGAAINDAGSSVTTYLSTDSKAAELGGTVME</sequence>
<evidence type="ECO:0000256" key="1">
    <source>
        <dbReference type="SAM" id="Phobius"/>
    </source>
</evidence>
<feature type="transmembrane region" description="Helical" evidence="1">
    <location>
        <begin position="59"/>
        <end position="80"/>
    </location>
</feature>
<comment type="caution">
    <text evidence="2">The sequence shown here is derived from an EMBL/GenBank/DDBJ whole genome shotgun (WGS) entry which is preliminary data.</text>
</comment>
<evidence type="ECO:0000313" key="2">
    <source>
        <dbReference type="EMBL" id="PJC24344.1"/>
    </source>
</evidence>
<protein>
    <recommendedName>
        <fullName evidence="4">DUF11 domain-containing protein</fullName>
    </recommendedName>
</protein>
<evidence type="ECO:0000313" key="3">
    <source>
        <dbReference type="Proteomes" id="UP000230251"/>
    </source>
</evidence>
<dbReference type="Proteomes" id="UP000230251">
    <property type="component" value="Unassembled WGS sequence"/>
</dbReference>
<proteinExistence type="predicted"/>
<dbReference type="EMBL" id="PFSI01000050">
    <property type="protein sequence ID" value="PJC24344.1"/>
    <property type="molecule type" value="Genomic_DNA"/>
</dbReference>
<dbReference type="AlphaFoldDB" id="A0A2M8ENM3"/>
<keyword evidence="1" id="KW-0472">Membrane</keyword>
<organism evidence="2 3">
    <name type="scientific">Candidatus Uhrbacteria bacterium CG_4_9_14_0_2_um_filter_41_50</name>
    <dbReference type="NCBI Taxonomy" id="1975031"/>
    <lineage>
        <taxon>Bacteria</taxon>
        <taxon>Candidatus Uhriibacteriota</taxon>
    </lineage>
</organism>
<keyword evidence="1" id="KW-1133">Transmembrane helix</keyword>
<reference evidence="3" key="1">
    <citation type="submission" date="2017-09" db="EMBL/GenBank/DDBJ databases">
        <title>Depth-based differentiation of microbial function through sediment-hosted aquifers and enrichment of novel symbionts in the deep terrestrial subsurface.</title>
        <authorList>
            <person name="Probst A.J."/>
            <person name="Ladd B."/>
            <person name="Jarett J.K."/>
            <person name="Geller-Mcgrath D.E."/>
            <person name="Sieber C.M.K."/>
            <person name="Emerson J.B."/>
            <person name="Anantharaman K."/>
            <person name="Thomas B.C."/>
            <person name="Malmstrom R."/>
            <person name="Stieglmeier M."/>
            <person name="Klingl A."/>
            <person name="Woyke T."/>
            <person name="Ryan C.M."/>
            <person name="Banfield J.F."/>
        </authorList>
    </citation>
    <scope>NUCLEOTIDE SEQUENCE [LARGE SCALE GENOMIC DNA]</scope>
</reference>
<accession>A0A2M8ENM3</accession>
<evidence type="ECO:0008006" key="4">
    <source>
        <dbReference type="Google" id="ProtNLM"/>
    </source>
</evidence>
<gene>
    <name evidence="2" type="ORF">CO057_03395</name>
</gene>
<keyword evidence="1" id="KW-0812">Transmembrane</keyword>
<name>A0A2M8ENM3_9BACT</name>